<comment type="similarity">
    <text evidence="1">Belongs to the beta/gamma-crystallin family.</text>
</comment>
<dbReference type="RefSeq" id="WP_087109164.1">
    <property type="nucleotide sequence ID" value="NZ_CBCSCN010000002.1"/>
</dbReference>
<dbReference type="Proteomes" id="UP000196573">
    <property type="component" value="Unassembled WGS sequence"/>
</dbReference>
<evidence type="ECO:0000313" key="6">
    <source>
        <dbReference type="Proteomes" id="UP000196573"/>
    </source>
</evidence>
<dbReference type="Gene3D" id="3.20.20.190">
    <property type="entry name" value="Phosphatidylinositol (PI) phosphodiesterase"/>
    <property type="match status" value="1"/>
</dbReference>
<gene>
    <name evidence="5" type="ORF">EHSB41UT_01876</name>
</gene>
<protein>
    <submittedName>
        <fullName evidence="5">Beta/Gamma crystallin</fullName>
    </submittedName>
</protein>
<organism evidence="5 6">
    <name type="scientific">Parendozoicomonas haliclonae</name>
    <dbReference type="NCBI Taxonomy" id="1960125"/>
    <lineage>
        <taxon>Bacteria</taxon>
        <taxon>Pseudomonadati</taxon>
        <taxon>Pseudomonadota</taxon>
        <taxon>Gammaproteobacteria</taxon>
        <taxon>Oceanospirillales</taxon>
        <taxon>Endozoicomonadaceae</taxon>
        <taxon>Parendozoicomonas</taxon>
    </lineage>
</organism>
<evidence type="ECO:0000256" key="2">
    <source>
        <dbReference type="ARBA" id="ARBA00022737"/>
    </source>
</evidence>
<dbReference type="PROSITE" id="PS50007">
    <property type="entry name" value="PIPLC_X_DOMAIN"/>
    <property type="match status" value="1"/>
</dbReference>
<dbReference type="SUPFAM" id="SSF49695">
    <property type="entry name" value="gamma-Crystallin-like"/>
    <property type="match status" value="2"/>
</dbReference>
<keyword evidence="6" id="KW-1185">Reference proteome</keyword>
<dbReference type="EMBL" id="FWPT01000004">
    <property type="protein sequence ID" value="SMA45262.1"/>
    <property type="molecule type" value="Genomic_DNA"/>
</dbReference>
<reference evidence="5 6" key="1">
    <citation type="submission" date="2017-03" db="EMBL/GenBank/DDBJ databases">
        <authorList>
            <person name="Afonso C.L."/>
            <person name="Miller P.J."/>
            <person name="Scott M.A."/>
            <person name="Spackman E."/>
            <person name="Goraichik I."/>
            <person name="Dimitrov K.M."/>
            <person name="Suarez D.L."/>
            <person name="Swayne D.E."/>
        </authorList>
    </citation>
    <scope>NUCLEOTIDE SEQUENCE [LARGE SCALE GENOMIC DNA]</scope>
    <source>
        <strain evidence="5">SB41UT1</strain>
    </source>
</reference>
<dbReference type="AlphaFoldDB" id="A0A1X7AJ43"/>
<dbReference type="GO" id="GO:0006629">
    <property type="term" value="P:lipid metabolic process"/>
    <property type="evidence" value="ECO:0007669"/>
    <property type="project" value="InterPro"/>
</dbReference>
<dbReference type="GO" id="GO:0004436">
    <property type="term" value="F:phosphatidylinositol diacylglycerol-lyase activity"/>
    <property type="evidence" value="ECO:0007669"/>
    <property type="project" value="UniProtKB-EC"/>
</dbReference>
<dbReference type="SUPFAM" id="SSF51695">
    <property type="entry name" value="PLC-like phosphodiesterases"/>
    <property type="match status" value="1"/>
</dbReference>
<evidence type="ECO:0000256" key="3">
    <source>
        <dbReference type="SAM" id="SignalP"/>
    </source>
</evidence>
<dbReference type="InterPro" id="IPR001064">
    <property type="entry name" value="Beta/gamma_crystallin"/>
</dbReference>
<dbReference type="InterPro" id="IPR017946">
    <property type="entry name" value="PLC-like_Pdiesterase_TIM-brl"/>
</dbReference>
<dbReference type="SMART" id="SM00247">
    <property type="entry name" value="XTALbg"/>
    <property type="match status" value="1"/>
</dbReference>
<dbReference type="GO" id="GO:0008081">
    <property type="term" value="F:phosphoric diester hydrolase activity"/>
    <property type="evidence" value="ECO:0007669"/>
    <property type="project" value="InterPro"/>
</dbReference>
<feature type="chain" id="PRO_5012665560" evidence="3">
    <location>
        <begin position="26"/>
        <end position="579"/>
    </location>
</feature>
<evidence type="ECO:0000259" key="4">
    <source>
        <dbReference type="PROSITE" id="PS50915"/>
    </source>
</evidence>
<keyword evidence="3" id="KW-0732">Signal</keyword>
<evidence type="ECO:0000256" key="1">
    <source>
        <dbReference type="ARBA" id="ARBA00009646"/>
    </source>
</evidence>
<dbReference type="Pfam" id="PF26146">
    <property type="entry name" value="PI-PLC_X"/>
    <property type="match status" value="1"/>
</dbReference>
<dbReference type="PROSITE" id="PS50915">
    <property type="entry name" value="CRYSTALLIN_BETA_GAMMA"/>
    <property type="match status" value="1"/>
</dbReference>
<dbReference type="InterPro" id="IPR051057">
    <property type="entry name" value="PI-PLC_domain"/>
</dbReference>
<dbReference type="PANTHER" id="PTHR13593:SF140">
    <property type="entry name" value="PLC-LIKE PHOSPHODIESTERASE"/>
    <property type="match status" value="1"/>
</dbReference>
<evidence type="ECO:0000313" key="5">
    <source>
        <dbReference type="EMBL" id="SMA45262.1"/>
    </source>
</evidence>
<feature type="signal peptide" evidence="3">
    <location>
        <begin position="1"/>
        <end position="25"/>
    </location>
</feature>
<keyword evidence="2" id="KW-0677">Repeat</keyword>
<sequence>MKSLRYLSAGLAILASASFAGSASAEDKVCFYDHPEYEGAEWCYSTGDNSWIGSERNDRISSIKLYGDAYVTIYEHGNFGGAKTVVMGNTYRMDDLDDGISSFKVATRNSGNFACFFEHPGFRGTPMCAEAGGYSSDLNYYTLGRNKDSSLMTVGKVDVYAYEYPGYRTDKRWSILTRSHSNLDGYNGWMGDNTDSFRVEEREPSAAEIALDVNEAITAKAPLTQSTVIASHNAFNSTSYFGGQLIPGPNHRRSMIKQLQLGARFFELDVRKGNRQTKVCHSTDCGRKDTTLRRMLGEVDSWLKGADENDVVFFFLQDDMDGNSDGYRQLKNDVAWMGDMVYTAEACQKVPLDLTLEKVRKSGKRVFFYKSGGSTGCDIATNVMVGSGWERNIGVASINVNDDHVVLDRFTRSQECVNNFCKDAISADDARTGIENGVNAFGLDMIEESDLDSTSGRINKQLWAIGPENTYNGYAQGRSLEFWEYGDRFMQLSYGGETRAYACRLADGSWARTEASGVSWQGSGACTAEFPGSTFDAPLNAAEAKALRNALDSGAVVHVNFGVKDGEWQAGLWGQLSAR</sequence>
<name>A0A1X7AJ43_9GAMM</name>
<dbReference type="PANTHER" id="PTHR13593">
    <property type="match status" value="1"/>
</dbReference>
<dbReference type="Gene3D" id="2.60.20.10">
    <property type="entry name" value="Crystallins"/>
    <property type="match status" value="2"/>
</dbReference>
<accession>A0A1X7AJ43</accession>
<feature type="domain" description="Beta/gamma crystallin 'Greek key'" evidence="4">
    <location>
        <begin position="69"/>
        <end position="107"/>
    </location>
</feature>
<dbReference type="InterPro" id="IPR011024">
    <property type="entry name" value="G_crystallin-like"/>
</dbReference>
<proteinExistence type="inferred from homology"/>
<dbReference type="Pfam" id="PF03995">
    <property type="entry name" value="Inhibitor_I36"/>
    <property type="match status" value="1"/>
</dbReference>
<dbReference type="OrthoDB" id="5740202at2"/>